<feature type="binding site" evidence="11">
    <location>
        <position position="59"/>
    </location>
    <ligand>
        <name>ATP</name>
        <dbReference type="ChEBI" id="CHEBI:30616"/>
    </ligand>
</feature>
<dbReference type="PANTHER" id="PTHR42833:SF4">
    <property type="entry name" value="URIDYLATE KINASE PUMPKIN, CHLOROPLASTIC"/>
    <property type="match status" value="1"/>
</dbReference>
<feature type="binding site" evidence="11">
    <location>
        <position position="55"/>
    </location>
    <ligand>
        <name>ATP</name>
        <dbReference type="ChEBI" id="CHEBI:30616"/>
    </ligand>
</feature>
<dbReference type="OrthoDB" id="9807458at2"/>
<evidence type="ECO:0000256" key="3">
    <source>
        <dbReference type="ARBA" id="ARBA00007614"/>
    </source>
</evidence>
<dbReference type="Pfam" id="PF00696">
    <property type="entry name" value="AA_kinase"/>
    <property type="match status" value="1"/>
</dbReference>
<keyword evidence="6 11" id="KW-0547">Nucleotide-binding</keyword>
<protein>
    <recommendedName>
        <fullName evidence="11">Uridylate kinase</fullName>
        <shortName evidence="11">UK</shortName>
        <ecNumber evidence="11">2.7.4.22</ecNumber>
    </recommendedName>
    <alternativeName>
        <fullName evidence="11">Uridine monophosphate kinase</fullName>
        <shortName evidence="11">UMP kinase</shortName>
        <shortName evidence="11">UMPK</shortName>
    </alternativeName>
</protein>
<evidence type="ECO:0000256" key="7">
    <source>
        <dbReference type="ARBA" id="ARBA00022777"/>
    </source>
</evidence>
<evidence type="ECO:0000256" key="11">
    <source>
        <dbReference type="HAMAP-Rule" id="MF_01220"/>
    </source>
</evidence>
<feature type="binding site" evidence="11">
    <location>
        <begin position="135"/>
        <end position="142"/>
    </location>
    <ligand>
        <name>UMP</name>
        <dbReference type="ChEBI" id="CHEBI:57865"/>
    </ligand>
</feature>
<feature type="binding site" evidence="11">
    <location>
        <position position="168"/>
    </location>
    <ligand>
        <name>ATP</name>
        <dbReference type="ChEBI" id="CHEBI:30616"/>
    </ligand>
</feature>
<dbReference type="Proteomes" id="UP000290958">
    <property type="component" value="Unassembled WGS sequence"/>
</dbReference>
<evidence type="ECO:0000256" key="1">
    <source>
        <dbReference type="ARBA" id="ARBA00004496"/>
    </source>
</evidence>
<comment type="pathway">
    <text evidence="2 11">Pyrimidine metabolism; CTP biosynthesis via de novo pathway; UDP from UMP (UMPK route): step 1/1.</text>
</comment>
<dbReference type="UniPathway" id="UPA00159">
    <property type="reaction ID" value="UER00275"/>
</dbReference>
<proteinExistence type="inferred from homology"/>
<keyword evidence="8 11" id="KW-0067">ATP-binding</keyword>
<dbReference type="HAMAP" id="MF_01220_B">
    <property type="entry name" value="PyrH_B"/>
    <property type="match status" value="1"/>
</dbReference>
<comment type="caution">
    <text evidence="13">The sequence shown here is derived from an EMBL/GenBank/DDBJ whole genome shotgun (WGS) entry which is preliminary data.</text>
</comment>
<dbReference type="InterPro" id="IPR015963">
    <property type="entry name" value="Uridylate_kinase_bac"/>
</dbReference>
<feature type="binding site" evidence="11">
    <location>
        <position position="171"/>
    </location>
    <ligand>
        <name>ATP</name>
        <dbReference type="ChEBI" id="CHEBI:30616"/>
    </ligand>
</feature>
<comment type="subunit">
    <text evidence="11">Homohexamer.</text>
</comment>
<dbReference type="InterPro" id="IPR036393">
    <property type="entry name" value="AceGlu_kinase-like_sf"/>
</dbReference>
<keyword evidence="5 11" id="KW-0808">Transferase</keyword>
<accession>A0A4Q1KM85</accession>
<dbReference type="PANTHER" id="PTHR42833">
    <property type="entry name" value="URIDYLATE KINASE"/>
    <property type="match status" value="1"/>
</dbReference>
<sequence>MTRSTPKRILLKLSGEVLMGEGAFGIDPTTVDRIAGEVAAAKEAGFEICMVVGGGNIFRGLAAAAKGFDRTSADYMGMLATVMNALAVQNALERMGHQTRVQSAIPMETVCEPYIRRRAVRHMEKGRIVIFAAGTGNPFFTTDTAAALRAAEMGCDALYKGTSVDGVYDADPKKVSSAKRYESVTFDRVLNDNLKVMDASAVALCRENNIPIVVFNIRETGNLARVLSGEGVATIVGPATVEAA</sequence>
<evidence type="ECO:0000313" key="13">
    <source>
        <dbReference type="EMBL" id="RXR30998.1"/>
    </source>
</evidence>
<evidence type="ECO:0000313" key="14">
    <source>
        <dbReference type="Proteomes" id="UP000290958"/>
    </source>
</evidence>
<dbReference type="EMBL" id="SBKP01000001">
    <property type="protein sequence ID" value="RXR30998.1"/>
    <property type="molecule type" value="Genomic_DNA"/>
</dbReference>
<dbReference type="Gene3D" id="3.40.1160.10">
    <property type="entry name" value="Acetylglutamate kinase-like"/>
    <property type="match status" value="1"/>
</dbReference>
<comment type="subcellular location">
    <subcellularLocation>
        <location evidence="1 11">Cytoplasm</location>
    </subcellularLocation>
</comment>
<comment type="catalytic activity">
    <reaction evidence="10 11">
        <text>UMP + ATP = UDP + ADP</text>
        <dbReference type="Rhea" id="RHEA:24400"/>
        <dbReference type="ChEBI" id="CHEBI:30616"/>
        <dbReference type="ChEBI" id="CHEBI:57865"/>
        <dbReference type="ChEBI" id="CHEBI:58223"/>
        <dbReference type="ChEBI" id="CHEBI:456216"/>
        <dbReference type="EC" id="2.7.4.22"/>
    </reaction>
</comment>
<comment type="function">
    <text evidence="11">Catalyzes the reversible phosphorylation of UMP to UDP.</text>
</comment>
<dbReference type="FunFam" id="3.40.1160.10:FF:000001">
    <property type="entry name" value="Uridylate kinase"/>
    <property type="match status" value="1"/>
</dbReference>
<keyword evidence="4 11" id="KW-0963">Cytoplasm</keyword>
<feature type="binding site" evidence="11">
    <location>
        <begin position="12"/>
        <end position="15"/>
    </location>
    <ligand>
        <name>ATP</name>
        <dbReference type="ChEBI" id="CHEBI:30616"/>
    </ligand>
</feature>
<dbReference type="GO" id="GO:0006225">
    <property type="term" value="P:UDP biosynthetic process"/>
    <property type="evidence" value="ECO:0007669"/>
    <property type="project" value="TreeGrafter"/>
</dbReference>
<dbReference type="GO" id="GO:0005737">
    <property type="term" value="C:cytoplasm"/>
    <property type="evidence" value="ECO:0007669"/>
    <property type="project" value="UniProtKB-SubCell"/>
</dbReference>
<name>A0A4Q1KM85_9SPHN</name>
<evidence type="ECO:0000259" key="12">
    <source>
        <dbReference type="Pfam" id="PF00696"/>
    </source>
</evidence>
<dbReference type="InterPro" id="IPR001048">
    <property type="entry name" value="Asp/Glu/Uridylate_kinase"/>
</dbReference>
<keyword evidence="7 11" id="KW-0418">Kinase</keyword>
<evidence type="ECO:0000256" key="8">
    <source>
        <dbReference type="ARBA" id="ARBA00022840"/>
    </source>
</evidence>
<gene>
    <name evidence="11" type="primary">pyrH</name>
    <name evidence="13" type="ORF">EQG66_01580</name>
</gene>
<comment type="similarity">
    <text evidence="3 11">Belongs to the UMP kinase family.</text>
</comment>
<evidence type="ECO:0000256" key="4">
    <source>
        <dbReference type="ARBA" id="ARBA00022490"/>
    </source>
</evidence>
<dbReference type="InterPro" id="IPR011817">
    <property type="entry name" value="Uridylate_kinase"/>
</dbReference>
<keyword evidence="9 11" id="KW-0665">Pyrimidine biosynthesis</keyword>
<feature type="binding site" evidence="11">
    <location>
        <position position="54"/>
    </location>
    <ligand>
        <name>UMP</name>
        <dbReference type="ChEBI" id="CHEBI:57865"/>
    </ligand>
</feature>
<organism evidence="13 14">
    <name type="scientific">Sphingobium fluviale</name>
    <dbReference type="NCBI Taxonomy" id="2506423"/>
    <lineage>
        <taxon>Bacteria</taxon>
        <taxon>Pseudomonadati</taxon>
        <taxon>Pseudomonadota</taxon>
        <taxon>Alphaproteobacteria</taxon>
        <taxon>Sphingomonadales</taxon>
        <taxon>Sphingomonadaceae</taxon>
        <taxon>Sphingobium</taxon>
    </lineage>
</organism>
<dbReference type="AlphaFoldDB" id="A0A4Q1KM85"/>
<reference evidence="14" key="1">
    <citation type="submission" date="2019-01" db="EMBL/GenBank/DDBJ databases">
        <title>Cytophagaceae bacterium strain CAR-16.</title>
        <authorList>
            <person name="Chen W.-M."/>
        </authorList>
    </citation>
    <scope>NUCLEOTIDE SEQUENCE [LARGE SCALE GENOMIC DNA]</scope>
    <source>
        <strain evidence="14">CHR27</strain>
    </source>
</reference>
<evidence type="ECO:0000256" key="6">
    <source>
        <dbReference type="ARBA" id="ARBA00022741"/>
    </source>
</evidence>
<feature type="domain" description="Aspartate/glutamate/uridylate kinase" evidence="12">
    <location>
        <begin position="7"/>
        <end position="216"/>
    </location>
</feature>
<dbReference type="CDD" id="cd04254">
    <property type="entry name" value="AAK_UMPK-PyrH-Ec"/>
    <property type="match status" value="1"/>
</dbReference>
<evidence type="ECO:0000256" key="9">
    <source>
        <dbReference type="ARBA" id="ARBA00022975"/>
    </source>
</evidence>
<evidence type="ECO:0000256" key="5">
    <source>
        <dbReference type="ARBA" id="ARBA00022679"/>
    </source>
</evidence>
<comment type="activity regulation">
    <text evidence="11">Inhibited by UTP.</text>
</comment>
<comment type="caution">
    <text evidence="11">Lacks conserved residue(s) required for the propagation of feature annotation.</text>
</comment>
<dbReference type="EC" id="2.7.4.22" evidence="11"/>
<keyword evidence="14" id="KW-1185">Reference proteome</keyword>
<dbReference type="GO" id="GO:0044210">
    <property type="term" value="P:'de novo' CTP biosynthetic process"/>
    <property type="evidence" value="ECO:0007669"/>
    <property type="project" value="UniProtKB-UniRule"/>
</dbReference>
<dbReference type="GO" id="GO:0033862">
    <property type="term" value="F:UMP kinase activity"/>
    <property type="evidence" value="ECO:0007669"/>
    <property type="project" value="UniProtKB-EC"/>
</dbReference>
<evidence type="ECO:0000256" key="2">
    <source>
        <dbReference type="ARBA" id="ARBA00004791"/>
    </source>
</evidence>
<dbReference type="PIRSF" id="PIRSF005650">
    <property type="entry name" value="Uridylate_kin"/>
    <property type="match status" value="1"/>
</dbReference>
<dbReference type="SUPFAM" id="SSF53633">
    <property type="entry name" value="Carbamate kinase-like"/>
    <property type="match status" value="1"/>
</dbReference>
<feature type="binding site" evidence="11">
    <location>
        <position position="162"/>
    </location>
    <ligand>
        <name>ATP</name>
        <dbReference type="ChEBI" id="CHEBI:30616"/>
    </ligand>
</feature>
<dbReference type="GO" id="GO:0005524">
    <property type="term" value="F:ATP binding"/>
    <property type="evidence" value="ECO:0007669"/>
    <property type="project" value="UniProtKB-KW"/>
</dbReference>
<dbReference type="RefSeq" id="WP_129402765.1">
    <property type="nucleotide sequence ID" value="NZ_SBKP01000001.1"/>
</dbReference>
<dbReference type="NCBIfam" id="TIGR02075">
    <property type="entry name" value="pyrH_bact"/>
    <property type="match status" value="1"/>
</dbReference>
<feature type="binding site" evidence="11">
    <location>
        <position position="74"/>
    </location>
    <ligand>
        <name>UMP</name>
        <dbReference type="ChEBI" id="CHEBI:57865"/>
    </ligand>
</feature>
<evidence type="ECO:0000256" key="10">
    <source>
        <dbReference type="ARBA" id="ARBA00047767"/>
    </source>
</evidence>